<feature type="chain" id="PRO_5012242038" evidence="1">
    <location>
        <begin position="19"/>
        <end position="251"/>
    </location>
</feature>
<feature type="signal peptide" evidence="1">
    <location>
        <begin position="1"/>
        <end position="18"/>
    </location>
</feature>
<evidence type="ECO:0000313" key="2">
    <source>
        <dbReference type="EMBL" id="ATA86487.1"/>
    </source>
</evidence>
<name>A0A250FR95_9FLAO</name>
<dbReference type="OrthoDB" id="880022at2"/>
<dbReference type="RefSeq" id="WP_095909864.1">
    <property type="nucleotide sequence ID" value="NZ_CAJPPZ010000010.1"/>
</dbReference>
<dbReference type="EMBL" id="CP022386">
    <property type="protein sequence ID" value="ATA86487.1"/>
    <property type="molecule type" value="Genomic_DNA"/>
</dbReference>
<keyword evidence="1" id="KW-0732">Signal</keyword>
<proteinExistence type="predicted"/>
<dbReference type="KEGG" id="cgh:CGC50_04515"/>
<evidence type="ECO:0000313" key="3">
    <source>
        <dbReference type="Proteomes" id="UP000217250"/>
    </source>
</evidence>
<dbReference type="AlphaFoldDB" id="A0A250FR95"/>
<protein>
    <submittedName>
        <fullName evidence="2">Uncharacterized protein</fullName>
    </submittedName>
</protein>
<sequence>MKKVTFILLFGLFSSAMAQPCTYKDVLSKMTLFYDKTYPSKIDIQKADFSSIILNQSTDYLGAIGVHKKRLVVLISSAKRNPQNPLVYEIAGRTRVGKNVRQFKGSITLTQLISGKPEDTTNDLYTENSGVQEEGVAVGDFILDEYEDLPATGVFKGKVLLWWFLSKKGKIEYNDGYLMADPYLNNAYIGTWTSKQTHKSQQVSWGHYRVPCAGDLDMGAGEFSPAPEYYKYGWDEYIQEIRKKYPDAYKD</sequence>
<organism evidence="2 3">
    <name type="scientific">Capnocytophaga gingivalis</name>
    <dbReference type="NCBI Taxonomy" id="1017"/>
    <lineage>
        <taxon>Bacteria</taxon>
        <taxon>Pseudomonadati</taxon>
        <taxon>Bacteroidota</taxon>
        <taxon>Flavobacteriia</taxon>
        <taxon>Flavobacteriales</taxon>
        <taxon>Flavobacteriaceae</taxon>
        <taxon>Capnocytophaga</taxon>
    </lineage>
</organism>
<reference evidence="3" key="1">
    <citation type="submission" date="2017-06" db="EMBL/GenBank/DDBJ databases">
        <title>Capnocytophaga spp. assemblies.</title>
        <authorList>
            <person name="Gulvik C.A."/>
        </authorList>
    </citation>
    <scope>NUCLEOTIDE SEQUENCE [LARGE SCALE GENOMIC DNA]</scope>
    <source>
        <strain evidence="3">H1496</strain>
    </source>
</reference>
<dbReference type="GeneID" id="84807825"/>
<accession>A0A250FR95</accession>
<gene>
    <name evidence="2" type="ORF">CGC50_04515</name>
</gene>
<dbReference type="Proteomes" id="UP000217250">
    <property type="component" value="Chromosome"/>
</dbReference>
<evidence type="ECO:0000256" key="1">
    <source>
        <dbReference type="SAM" id="SignalP"/>
    </source>
</evidence>